<dbReference type="PANTHER" id="PTHR19446">
    <property type="entry name" value="REVERSE TRANSCRIPTASES"/>
    <property type="match status" value="1"/>
</dbReference>
<protein>
    <submittedName>
        <fullName evidence="1">POLR protein</fullName>
    </submittedName>
</protein>
<evidence type="ECO:0000313" key="1">
    <source>
        <dbReference type="EMBL" id="NXL58101.1"/>
    </source>
</evidence>
<dbReference type="Proteomes" id="UP000568556">
    <property type="component" value="Unassembled WGS sequence"/>
</dbReference>
<accession>A0A7L0TTR0</accession>
<evidence type="ECO:0000313" key="2">
    <source>
        <dbReference type="Proteomes" id="UP000568556"/>
    </source>
</evidence>
<name>A0A7L0TTR0_CHOAC</name>
<proteinExistence type="predicted"/>
<feature type="non-terminal residue" evidence="1">
    <location>
        <position position="94"/>
    </location>
</feature>
<comment type="caution">
    <text evidence="1">The sequence shown here is derived from an EMBL/GenBank/DDBJ whole genome shotgun (WGS) entry which is preliminary data.</text>
</comment>
<dbReference type="OrthoDB" id="10063195at2759"/>
<feature type="non-terminal residue" evidence="1">
    <location>
        <position position="1"/>
    </location>
</feature>
<dbReference type="AlphaFoldDB" id="A0A7L0TTR0"/>
<organism evidence="1 2">
    <name type="scientific">Chordeiles acutipennis</name>
    <name type="common">Lesser nighthawk</name>
    <name type="synonym">Caprimulgus acutipennis</name>
    <dbReference type="NCBI Taxonomy" id="118183"/>
    <lineage>
        <taxon>Eukaryota</taxon>
        <taxon>Metazoa</taxon>
        <taxon>Chordata</taxon>
        <taxon>Craniata</taxon>
        <taxon>Vertebrata</taxon>
        <taxon>Euteleostomi</taxon>
        <taxon>Archelosauria</taxon>
        <taxon>Archosauria</taxon>
        <taxon>Dinosauria</taxon>
        <taxon>Saurischia</taxon>
        <taxon>Theropoda</taxon>
        <taxon>Coelurosauria</taxon>
        <taxon>Aves</taxon>
        <taxon>Neognathae</taxon>
        <taxon>Neoaves</taxon>
        <taxon>Strisores</taxon>
        <taxon>Caprimulgiformes</taxon>
        <taxon>Caprimulgidae</taxon>
        <taxon>Chordeilinae</taxon>
        <taxon>Chordeiles</taxon>
    </lineage>
</organism>
<gene>
    <name evidence="1" type="primary">Pol_0</name>
    <name evidence="1" type="ORF">CHOACU_R15027</name>
</gene>
<keyword evidence="2" id="KW-1185">Reference proteome</keyword>
<sequence length="94" mass="10486">ILTARPTKACPINLRQKGFIRSVGCAENLKLLQLIIKTAKKEHQPLGVVFVDIAKVFDTVSHSHIITALRQKGMDENIISLIKDLYYNIAICIA</sequence>
<dbReference type="EMBL" id="VXAQ01000115">
    <property type="protein sequence ID" value="NXL58101.1"/>
    <property type="molecule type" value="Genomic_DNA"/>
</dbReference>
<reference evidence="1 2" key="1">
    <citation type="submission" date="2019-09" db="EMBL/GenBank/DDBJ databases">
        <title>Bird 10,000 Genomes (B10K) Project - Family phase.</title>
        <authorList>
            <person name="Zhang G."/>
        </authorList>
    </citation>
    <scope>NUCLEOTIDE SEQUENCE [LARGE SCALE GENOMIC DNA]</scope>
    <source>
        <strain evidence="1">B10K-DU-008-62</strain>
        <tissue evidence="1">Mixed tissue sample</tissue>
    </source>
</reference>